<protein>
    <submittedName>
        <fullName evidence="3">Melanoma-associated antigen B4</fullName>
    </submittedName>
</protein>
<feature type="compositionally biased region" description="Basic residues" evidence="1">
    <location>
        <begin position="1"/>
        <end position="15"/>
    </location>
</feature>
<sequence>MPRGQKSKARTREKRHQGLKDAQAKEAEKAESPAGSNQPSGDAKPSTSTADFTQQYESSAPSSNASQGGRHGRSDKGDQGQGDGNEHPPGALPSIRSMQMDLMTRKTGMLMEYIL</sequence>
<organism evidence="3 4">
    <name type="scientific">Microtus ochrogaster</name>
    <name type="common">Prairie vole</name>
    <dbReference type="NCBI Taxonomy" id="79684"/>
    <lineage>
        <taxon>Eukaryota</taxon>
        <taxon>Metazoa</taxon>
        <taxon>Chordata</taxon>
        <taxon>Craniata</taxon>
        <taxon>Vertebrata</taxon>
        <taxon>Euteleostomi</taxon>
        <taxon>Mammalia</taxon>
        <taxon>Eutheria</taxon>
        <taxon>Euarchontoglires</taxon>
        <taxon>Glires</taxon>
        <taxon>Rodentia</taxon>
        <taxon>Myomorpha</taxon>
        <taxon>Muroidea</taxon>
        <taxon>Cricetidae</taxon>
        <taxon>Arvicolinae</taxon>
        <taxon>Microtus</taxon>
    </lineage>
</organism>
<dbReference type="SMART" id="SM01392">
    <property type="entry name" value="MAGE_N"/>
    <property type="match status" value="1"/>
</dbReference>
<reference evidence="3" key="1">
    <citation type="submission" date="2020-03" db="EMBL/GenBank/DDBJ databases">
        <title>Studies in the Genomics of Life Span.</title>
        <authorList>
            <person name="Glass D."/>
        </authorList>
    </citation>
    <scope>NUCLEOTIDE SEQUENCE</scope>
    <source>
        <strain evidence="3">LTLLF</strain>
        <tissue evidence="3">Muscle</tissue>
    </source>
</reference>
<dbReference type="Pfam" id="PF12440">
    <property type="entry name" value="MAGE_N"/>
    <property type="match status" value="1"/>
</dbReference>
<dbReference type="Proteomes" id="UP000710432">
    <property type="component" value="Unassembled WGS sequence"/>
</dbReference>
<name>A0A8J6GRT9_MICOH</name>
<dbReference type="EMBL" id="JAATJU010007291">
    <property type="protein sequence ID" value="KAH0519191.1"/>
    <property type="molecule type" value="Genomic_DNA"/>
</dbReference>
<comment type="caution">
    <text evidence="3">The sequence shown here is derived from an EMBL/GenBank/DDBJ whole genome shotgun (WGS) entry which is preliminary data.</text>
</comment>
<proteinExistence type="predicted"/>
<evidence type="ECO:0000313" key="4">
    <source>
        <dbReference type="Proteomes" id="UP000710432"/>
    </source>
</evidence>
<evidence type="ECO:0000256" key="1">
    <source>
        <dbReference type="SAM" id="MobiDB-lite"/>
    </source>
</evidence>
<feature type="compositionally biased region" description="Polar residues" evidence="1">
    <location>
        <begin position="34"/>
        <end position="67"/>
    </location>
</feature>
<feature type="domain" description="Melanoma associated antigen N-terminal" evidence="2">
    <location>
        <begin position="3"/>
        <end position="87"/>
    </location>
</feature>
<feature type="region of interest" description="Disordered" evidence="1">
    <location>
        <begin position="1"/>
        <end position="100"/>
    </location>
</feature>
<feature type="compositionally biased region" description="Basic and acidic residues" evidence="1">
    <location>
        <begin position="16"/>
        <end position="31"/>
    </location>
</feature>
<dbReference type="AlphaFoldDB" id="A0A8J6GRT9"/>
<evidence type="ECO:0000259" key="2">
    <source>
        <dbReference type="SMART" id="SM01392"/>
    </source>
</evidence>
<evidence type="ECO:0000313" key="3">
    <source>
        <dbReference type="EMBL" id="KAH0519191.1"/>
    </source>
</evidence>
<dbReference type="InterPro" id="IPR021072">
    <property type="entry name" value="MAGE_N"/>
</dbReference>
<gene>
    <name evidence="3" type="ORF">LTLLF_209040</name>
</gene>
<accession>A0A8J6GRT9</accession>